<dbReference type="AlphaFoldDB" id="A0A6J8ADM3"/>
<organism evidence="3 4">
    <name type="scientific">Mytilus coruscus</name>
    <name type="common">Sea mussel</name>
    <dbReference type="NCBI Taxonomy" id="42192"/>
    <lineage>
        <taxon>Eukaryota</taxon>
        <taxon>Metazoa</taxon>
        <taxon>Spiralia</taxon>
        <taxon>Lophotrochozoa</taxon>
        <taxon>Mollusca</taxon>
        <taxon>Bivalvia</taxon>
        <taxon>Autobranchia</taxon>
        <taxon>Pteriomorphia</taxon>
        <taxon>Mytilida</taxon>
        <taxon>Mytiloidea</taxon>
        <taxon>Mytilidae</taxon>
        <taxon>Mytilinae</taxon>
        <taxon>Mytilus</taxon>
    </lineage>
</organism>
<sequence>MGTRFNWWCPPELRKQCQRNLTNSTGNITGEDSDFSDNLSSNYRQRNFLNQIKCYRCREIGHFAKNCTCDRKIKYSKKIERDRQRLMQYIQGRTCSDFPFVILDNAKFYGLLTIHICIILDKIFLQLTQSKLNWRRKELRTQKKKPLPKD</sequence>
<dbReference type="InterPro" id="IPR036875">
    <property type="entry name" value="Znf_CCHC_sf"/>
</dbReference>
<keyword evidence="1" id="KW-0862">Zinc</keyword>
<keyword evidence="1" id="KW-0863">Zinc-finger</keyword>
<gene>
    <name evidence="3" type="ORF">MCOR_6524</name>
</gene>
<evidence type="ECO:0000313" key="3">
    <source>
        <dbReference type="EMBL" id="CAC5366095.1"/>
    </source>
</evidence>
<protein>
    <recommendedName>
        <fullName evidence="2">CCHC-type domain-containing protein</fullName>
    </recommendedName>
</protein>
<dbReference type="GO" id="GO:0008270">
    <property type="term" value="F:zinc ion binding"/>
    <property type="evidence" value="ECO:0007669"/>
    <property type="project" value="UniProtKB-KW"/>
</dbReference>
<evidence type="ECO:0000313" key="4">
    <source>
        <dbReference type="Proteomes" id="UP000507470"/>
    </source>
</evidence>
<dbReference type="GO" id="GO:0003676">
    <property type="term" value="F:nucleic acid binding"/>
    <property type="evidence" value="ECO:0007669"/>
    <property type="project" value="InterPro"/>
</dbReference>
<reference evidence="3 4" key="1">
    <citation type="submission" date="2020-06" db="EMBL/GenBank/DDBJ databases">
        <authorList>
            <person name="Li R."/>
            <person name="Bekaert M."/>
        </authorList>
    </citation>
    <scope>NUCLEOTIDE SEQUENCE [LARGE SCALE GENOMIC DNA]</scope>
    <source>
        <strain evidence="4">wild</strain>
    </source>
</reference>
<dbReference type="OrthoDB" id="413361at2759"/>
<evidence type="ECO:0000259" key="2">
    <source>
        <dbReference type="PROSITE" id="PS50158"/>
    </source>
</evidence>
<keyword evidence="4" id="KW-1185">Reference proteome</keyword>
<accession>A0A6J8ADM3</accession>
<dbReference type="EMBL" id="CACVKT020001213">
    <property type="protein sequence ID" value="CAC5366095.1"/>
    <property type="molecule type" value="Genomic_DNA"/>
</dbReference>
<dbReference type="Proteomes" id="UP000507470">
    <property type="component" value="Unassembled WGS sequence"/>
</dbReference>
<feature type="domain" description="CCHC-type" evidence="2">
    <location>
        <begin position="53"/>
        <end position="67"/>
    </location>
</feature>
<evidence type="ECO:0000256" key="1">
    <source>
        <dbReference type="PROSITE-ProRule" id="PRU00047"/>
    </source>
</evidence>
<dbReference type="Pfam" id="PF00098">
    <property type="entry name" value="zf-CCHC"/>
    <property type="match status" value="1"/>
</dbReference>
<dbReference type="PROSITE" id="PS50158">
    <property type="entry name" value="ZF_CCHC"/>
    <property type="match status" value="1"/>
</dbReference>
<dbReference type="SUPFAM" id="SSF57756">
    <property type="entry name" value="Retrovirus zinc finger-like domains"/>
    <property type="match status" value="1"/>
</dbReference>
<proteinExistence type="predicted"/>
<name>A0A6J8ADM3_MYTCO</name>
<dbReference type="Gene3D" id="4.10.60.10">
    <property type="entry name" value="Zinc finger, CCHC-type"/>
    <property type="match status" value="1"/>
</dbReference>
<keyword evidence="1" id="KW-0479">Metal-binding</keyword>
<dbReference type="InterPro" id="IPR001878">
    <property type="entry name" value="Znf_CCHC"/>
</dbReference>